<dbReference type="Pfam" id="PF00697">
    <property type="entry name" value="PRAI"/>
    <property type="match status" value="1"/>
</dbReference>
<dbReference type="PANTHER" id="PTHR42894">
    <property type="entry name" value="N-(5'-PHOSPHORIBOSYL)ANTHRANILATE ISOMERASE"/>
    <property type="match status" value="1"/>
</dbReference>
<dbReference type="EMBL" id="QYTV02000001">
    <property type="protein sequence ID" value="RST77458.1"/>
    <property type="molecule type" value="Genomic_DNA"/>
</dbReference>
<feature type="domain" description="N-(5'phosphoribosyl) anthranilate isomerase (PRAI)" evidence="11">
    <location>
        <begin position="3"/>
        <end position="196"/>
    </location>
</feature>
<evidence type="ECO:0000256" key="4">
    <source>
        <dbReference type="ARBA" id="ARBA00012572"/>
    </source>
</evidence>
<dbReference type="HAMAP" id="MF_00135">
    <property type="entry name" value="PRAI"/>
    <property type="match status" value="1"/>
</dbReference>
<dbReference type="AlphaFoldDB" id="A0A429Y7U8"/>
<evidence type="ECO:0000256" key="7">
    <source>
        <dbReference type="ARBA" id="ARBA00022822"/>
    </source>
</evidence>
<comment type="caution">
    <text evidence="12">The sequence shown here is derived from an EMBL/GenBank/DDBJ whole genome shotgun (WGS) entry which is preliminary data.</text>
</comment>
<dbReference type="CDD" id="cd00405">
    <property type="entry name" value="PRAI"/>
    <property type="match status" value="1"/>
</dbReference>
<evidence type="ECO:0000256" key="8">
    <source>
        <dbReference type="ARBA" id="ARBA00023141"/>
    </source>
</evidence>
<dbReference type="InterPro" id="IPR013785">
    <property type="entry name" value="Aldolase_TIM"/>
</dbReference>
<dbReference type="PANTHER" id="PTHR42894:SF1">
    <property type="entry name" value="N-(5'-PHOSPHORIBOSYL)ANTHRANILATE ISOMERASE"/>
    <property type="match status" value="1"/>
</dbReference>
<dbReference type="Proteomes" id="UP000287156">
    <property type="component" value="Unassembled WGS sequence"/>
</dbReference>
<comment type="catalytic activity">
    <reaction evidence="1 10">
        <text>N-(5-phospho-beta-D-ribosyl)anthranilate = 1-(2-carboxyphenylamino)-1-deoxy-D-ribulose 5-phosphate</text>
        <dbReference type="Rhea" id="RHEA:21540"/>
        <dbReference type="ChEBI" id="CHEBI:18277"/>
        <dbReference type="ChEBI" id="CHEBI:58613"/>
        <dbReference type="EC" id="5.3.1.24"/>
    </reaction>
</comment>
<dbReference type="SUPFAM" id="SSF51366">
    <property type="entry name" value="Ribulose-phoshate binding barrel"/>
    <property type="match status" value="1"/>
</dbReference>
<evidence type="ECO:0000256" key="3">
    <source>
        <dbReference type="ARBA" id="ARBA00007571"/>
    </source>
</evidence>
<comment type="similarity">
    <text evidence="3 10">Belongs to the TrpF family.</text>
</comment>
<dbReference type="OrthoDB" id="9786954at2"/>
<evidence type="ECO:0000256" key="9">
    <source>
        <dbReference type="ARBA" id="ARBA00023235"/>
    </source>
</evidence>
<dbReference type="InterPro" id="IPR001240">
    <property type="entry name" value="PRAI_dom"/>
</dbReference>
<gene>
    <name evidence="10" type="primary">trpF</name>
    <name evidence="12" type="ORF">D4T97_002950</name>
</gene>
<reference evidence="12" key="1">
    <citation type="submission" date="2018-12" db="EMBL/GenBank/DDBJ databases">
        <authorList>
            <person name="Sun L."/>
            <person name="Chen Z."/>
        </authorList>
    </citation>
    <scope>NUCLEOTIDE SEQUENCE [LARGE SCALE GENOMIC DNA]</scope>
    <source>
        <strain evidence="12">3-2-2</strain>
    </source>
</reference>
<evidence type="ECO:0000256" key="10">
    <source>
        <dbReference type="HAMAP-Rule" id="MF_00135"/>
    </source>
</evidence>
<dbReference type="GO" id="GO:0004640">
    <property type="term" value="F:phosphoribosylanthranilate isomerase activity"/>
    <property type="evidence" value="ECO:0007669"/>
    <property type="project" value="UniProtKB-UniRule"/>
</dbReference>
<dbReference type="GO" id="GO:0000162">
    <property type="term" value="P:L-tryptophan biosynthetic process"/>
    <property type="evidence" value="ECO:0007669"/>
    <property type="project" value="UniProtKB-UniRule"/>
</dbReference>
<evidence type="ECO:0000313" key="13">
    <source>
        <dbReference type="Proteomes" id="UP000287156"/>
    </source>
</evidence>
<dbReference type="InterPro" id="IPR044643">
    <property type="entry name" value="TrpF_fam"/>
</dbReference>
<keyword evidence="7 10" id="KW-0822">Tryptophan biosynthesis</keyword>
<dbReference type="InterPro" id="IPR011060">
    <property type="entry name" value="RibuloseP-bd_barrel"/>
</dbReference>
<dbReference type="NCBIfam" id="NF002298">
    <property type="entry name" value="PRK01222.1-4"/>
    <property type="match status" value="1"/>
</dbReference>
<sequence>MKVKICGITTKESAQAACEAGADMLGFVFAESTRKITPEAAREIVDQLPQHVAAVGVFVNETVENIEQIAETAGLDYIQLHGDEPPEFCGKLSRPIIKAFTIREKDDAEKLFKYECDYYLVDSPGIRYRGGSGMPFDWSLLQNQNIPRGKMILAGGLNEANVTEAIDMVQPSGVDVSSGVETDGQKDLKKIFAFVKTAKQL</sequence>
<organism evidence="12 13">
    <name type="scientific">Siminovitchia acidinfaciens</name>
    <dbReference type="NCBI Taxonomy" id="2321395"/>
    <lineage>
        <taxon>Bacteria</taxon>
        <taxon>Bacillati</taxon>
        <taxon>Bacillota</taxon>
        <taxon>Bacilli</taxon>
        <taxon>Bacillales</taxon>
        <taxon>Bacillaceae</taxon>
        <taxon>Siminovitchia</taxon>
    </lineage>
</organism>
<dbReference type="Gene3D" id="3.20.20.70">
    <property type="entry name" value="Aldolase class I"/>
    <property type="match status" value="1"/>
</dbReference>
<dbReference type="RefSeq" id="WP_126047475.1">
    <property type="nucleotide sequence ID" value="NZ_QYTV02000001.1"/>
</dbReference>
<evidence type="ECO:0000256" key="1">
    <source>
        <dbReference type="ARBA" id="ARBA00001164"/>
    </source>
</evidence>
<evidence type="ECO:0000313" key="12">
    <source>
        <dbReference type="EMBL" id="RST77458.1"/>
    </source>
</evidence>
<accession>A0A429Y7U8</accession>
<dbReference type="EC" id="5.3.1.24" evidence="4 10"/>
<proteinExistence type="inferred from homology"/>
<comment type="pathway">
    <text evidence="2 10">Amino-acid biosynthesis; L-tryptophan biosynthesis; L-tryptophan from chorismate: step 3/5.</text>
</comment>
<evidence type="ECO:0000256" key="2">
    <source>
        <dbReference type="ARBA" id="ARBA00004664"/>
    </source>
</evidence>
<evidence type="ECO:0000256" key="6">
    <source>
        <dbReference type="ARBA" id="ARBA00022605"/>
    </source>
</evidence>
<evidence type="ECO:0000256" key="5">
    <source>
        <dbReference type="ARBA" id="ARBA00022272"/>
    </source>
</evidence>
<keyword evidence="13" id="KW-1185">Reference proteome</keyword>
<evidence type="ECO:0000259" key="11">
    <source>
        <dbReference type="Pfam" id="PF00697"/>
    </source>
</evidence>
<keyword evidence="9 10" id="KW-0413">Isomerase</keyword>
<dbReference type="NCBIfam" id="NF002300">
    <property type="entry name" value="PRK01222.1-7"/>
    <property type="match status" value="1"/>
</dbReference>
<keyword evidence="8 10" id="KW-0057">Aromatic amino acid biosynthesis</keyword>
<dbReference type="UniPathway" id="UPA00035">
    <property type="reaction ID" value="UER00042"/>
</dbReference>
<name>A0A429Y7U8_9BACI</name>
<dbReference type="FunFam" id="3.20.20.70:FF:000075">
    <property type="entry name" value="Tryptophan biosynthesis protein TRP1"/>
    <property type="match status" value="1"/>
</dbReference>
<protein>
    <recommendedName>
        <fullName evidence="5 10">N-(5'-phosphoribosyl)anthranilate isomerase</fullName>
        <shortName evidence="10">PRAI</shortName>
        <ecNumber evidence="4 10">5.3.1.24</ecNumber>
    </recommendedName>
</protein>
<keyword evidence="6 10" id="KW-0028">Amino-acid biosynthesis</keyword>